<sequence length="500" mass="55988">MSFNNNNTMNNMRNDMKNEMRGDMRNDKINTMMNNMMCNIIIQNNSGTRGNYVFCCAPPECNAAEAQTTAWVCADVPQNGSHCVSTNDQVFAWTGTCSESRSDSRQECLRQGSLVRNGCVTPVQMGNDHCRGTTAYMTTERGMPMFGPSTMDARNSNFEIECDNTIRGHEDMLVGMAKVGAHGMVAPVAVMQARPNQTISMRPRMRFYVCERDCQVGEVVDVERMSSNACVDFCTGRGRNCNTAVISHCENGQYNIQYYDMEESREVMRAMHDGQLRSHLQRRQNNNGNNRQQQNGMMNNGDDQLRELTQLTATLTRLISNMNLNTSESESETAAMRWIGRVHWPTAVTINTASQGANMISQHLMTRGYRAEFRTLTNSDGTKTAEFTVSRNNNMMMMAADPEADWLAALKADTQSDGHTNGGFSPAPGLDRAAMSKAQKRMSLLQMRGVLDQFQNGQRGEYNERSMGYNNSQNQRFMNGQSNGLLNGHMEKCDTSNGVY</sequence>
<reference evidence="1" key="1">
    <citation type="submission" date="2022-10" db="EMBL/GenBank/DDBJ databases">
        <title>Tapping the CABI collections for fungal endophytes: first genome assemblies for Collariella, Neodidymelliopsis, Ascochyta clinopodiicola, Didymella pomorum, Didymosphaeria variabile, Neocosmospora piperis and Neocucurbitaria cava.</title>
        <authorList>
            <person name="Hill R."/>
        </authorList>
    </citation>
    <scope>NUCLEOTIDE SEQUENCE</scope>
    <source>
        <strain evidence="1">IMI 355082</strain>
    </source>
</reference>
<name>A0A9W9CWB2_9PEZI</name>
<dbReference type="EMBL" id="JAPEVB010000003">
    <property type="protein sequence ID" value="KAJ4390963.1"/>
    <property type="molecule type" value="Genomic_DNA"/>
</dbReference>
<keyword evidence="2" id="KW-1185">Reference proteome</keyword>
<accession>A0A9W9CWB2</accession>
<protein>
    <submittedName>
        <fullName evidence="1">Uncharacterized protein</fullName>
    </submittedName>
</protein>
<proteinExistence type="predicted"/>
<evidence type="ECO:0000313" key="1">
    <source>
        <dbReference type="EMBL" id="KAJ4390963.1"/>
    </source>
</evidence>
<dbReference type="AlphaFoldDB" id="A0A9W9CWB2"/>
<evidence type="ECO:0000313" key="2">
    <source>
        <dbReference type="Proteomes" id="UP001140453"/>
    </source>
</evidence>
<dbReference type="Proteomes" id="UP001140453">
    <property type="component" value="Unassembled WGS sequence"/>
</dbReference>
<organism evidence="1 2">
    <name type="scientific">Gnomoniopsis smithogilvyi</name>
    <dbReference type="NCBI Taxonomy" id="1191159"/>
    <lineage>
        <taxon>Eukaryota</taxon>
        <taxon>Fungi</taxon>
        <taxon>Dikarya</taxon>
        <taxon>Ascomycota</taxon>
        <taxon>Pezizomycotina</taxon>
        <taxon>Sordariomycetes</taxon>
        <taxon>Sordariomycetidae</taxon>
        <taxon>Diaporthales</taxon>
        <taxon>Gnomoniaceae</taxon>
        <taxon>Gnomoniopsis</taxon>
    </lineage>
</organism>
<gene>
    <name evidence="1" type="ORF">N0V93_004562</name>
</gene>
<comment type="caution">
    <text evidence="1">The sequence shown here is derived from an EMBL/GenBank/DDBJ whole genome shotgun (WGS) entry which is preliminary data.</text>
</comment>
<dbReference type="OrthoDB" id="5413269at2759"/>